<accession>A0A0Q9Y7N0</accession>
<gene>
    <name evidence="1" type="ORF">ACA29_03085</name>
</gene>
<proteinExistence type="predicted"/>
<organism evidence="1 2">
    <name type="scientific">Lederbergia galactosidilytica</name>
    <dbReference type="NCBI Taxonomy" id="217031"/>
    <lineage>
        <taxon>Bacteria</taxon>
        <taxon>Bacillati</taxon>
        <taxon>Bacillota</taxon>
        <taxon>Bacilli</taxon>
        <taxon>Bacillales</taxon>
        <taxon>Bacillaceae</taxon>
        <taxon>Lederbergia</taxon>
    </lineage>
</organism>
<sequence>MAKRKSPHKRKVAKELQVTAKYIIVRLKKKGIVVQRYDSYSTNSIYLKLDYGVSNSIRISDHKGKKHLSYRYNVLTSCPYPVSSKDYKGFVRFYVPISEWDMLIRKILFDRSGQNEYVWTEQLPPIYGKKSA</sequence>
<protein>
    <submittedName>
        <fullName evidence="1">Uncharacterized protein</fullName>
    </submittedName>
</protein>
<name>A0A0Q9Y7N0_9BACI</name>
<evidence type="ECO:0000313" key="2">
    <source>
        <dbReference type="Proteomes" id="UP000053881"/>
    </source>
</evidence>
<reference evidence="1 2" key="1">
    <citation type="submission" date="2015-06" db="EMBL/GenBank/DDBJ databases">
        <title>Genome sequencing project of Bacillus galactosidilyticus PL133.</title>
        <authorList>
            <person name="Gaiero J."/>
            <person name="Nicol R."/>
            <person name="Habash M."/>
        </authorList>
    </citation>
    <scope>NUCLEOTIDE SEQUENCE [LARGE SCALE GENOMIC DNA]</scope>
    <source>
        <strain evidence="1 2">PL133</strain>
    </source>
</reference>
<evidence type="ECO:0000313" key="1">
    <source>
        <dbReference type="EMBL" id="KRG16875.1"/>
    </source>
</evidence>
<dbReference type="Proteomes" id="UP000053881">
    <property type="component" value="Unassembled WGS sequence"/>
</dbReference>
<comment type="caution">
    <text evidence="1">The sequence shown here is derived from an EMBL/GenBank/DDBJ whole genome shotgun (WGS) entry which is preliminary data.</text>
</comment>
<dbReference type="PATRIC" id="fig|217031.4.peg.1014"/>
<dbReference type="AlphaFoldDB" id="A0A0Q9Y7N0"/>
<dbReference type="EMBL" id="LGPB01000026">
    <property type="protein sequence ID" value="KRG16875.1"/>
    <property type="molecule type" value="Genomic_DNA"/>
</dbReference>